<name>A0ABX8SBL2_9ACTN</name>
<evidence type="ECO:0000313" key="2">
    <source>
        <dbReference type="Proteomes" id="UP000887023"/>
    </source>
</evidence>
<reference evidence="1" key="1">
    <citation type="submission" date="2021-07" db="EMBL/GenBank/DDBJ databases">
        <title>Candidatus Kaistella beijingensis sp. nov. isolated from a municipal wastewater treatment plant is involved in sludge foaming.</title>
        <authorList>
            <person name="Song Y."/>
            <person name="Liu S.-J."/>
        </authorList>
    </citation>
    <scope>NUCLEOTIDE SEQUENCE</scope>
    <source>
        <strain evidence="1">DSM 43998</strain>
    </source>
</reference>
<gene>
    <name evidence="1" type="ORF">KV203_05545</name>
</gene>
<dbReference type="Proteomes" id="UP000887023">
    <property type="component" value="Chromosome"/>
</dbReference>
<sequence length="183" mass="19602">MTSPDALLVTETDVAAFVDEDDDTYQQQRIAEVVAAVRTYCGWHIAPARTETLVVDGPGGPVLQLPTLHVTAVESVTELGKPLTASAGYSWSARGSLRRQPRGTWWTDEYRAIEVRLTHGHPVAPADIVGVVMDRALTAAASPAGQPAEKMGPFEFGGSAGTAAAFLDSQYAILDRYRLEPPP</sequence>
<accession>A0ABX8SBL2</accession>
<organism evidence="1 2">
    <name type="scientific">Skermania pinensis</name>
    <dbReference type="NCBI Taxonomy" id="39122"/>
    <lineage>
        <taxon>Bacteria</taxon>
        <taxon>Bacillati</taxon>
        <taxon>Actinomycetota</taxon>
        <taxon>Actinomycetes</taxon>
        <taxon>Mycobacteriales</taxon>
        <taxon>Gordoniaceae</taxon>
        <taxon>Skermania</taxon>
    </lineage>
</organism>
<dbReference type="EMBL" id="CP079105">
    <property type="protein sequence ID" value="QXQ14846.1"/>
    <property type="molecule type" value="Genomic_DNA"/>
</dbReference>
<keyword evidence="2" id="KW-1185">Reference proteome</keyword>
<dbReference type="RefSeq" id="WP_066474836.1">
    <property type="nucleotide sequence ID" value="NZ_CBCRUZ010000014.1"/>
</dbReference>
<protein>
    <recommendedName>
        <fullName evidence="3">Head-to-tail adaptor</fullName>
    </recommendedName>
</protein>
<proteinExistence type="predicted"/>
<evidence type="ECO:0000313" key="1">
    <source>
        <dbReference type="EMBL" id="QXQ14846.1"/>
    </source>
</evidence>
<evidence type="ECO:0008006" key="3">
    <source>
        <dbReference type="Google" id="ProtNLM"/>
    </source>
</evidence>